<dbReference type="SUPFAM" id="SSF53850">
    <property type="entry name" value="Periplasmic binding protein-like II"/>
    <property type="match status" value="1"/>
</dbReference>
<feature type="domain" description="Histidine biosynthesis HisG C-terminal" evidence="20">
    <location>
        <begin position="215"/>
        <end position="287"/>
    </location>
</feature>
<evidence type="ECO:0000256" key="12">
    <source>
        <dbReference type="ARBA" id="ARBA00022723"/>
    </source>
</evidence>
<comment type="function">
    <text evidence="17 18">Catalyzes the condensation of ATP and 5-phosphoribose 1-diphosphate to form N'-(5'-phosphoribosyl)-ATP (PR-ATP). Has a crucial role in the pathway because the rate of histidine biosynthesis seems to be controlled primarily by regulation of HisG enzymatic activity.</text>
</comment>
<comment type="caution">
    <text evidence="21">The sequence shown here is derived from an EMBL/GenBank/DDBJ whole genome shotgun (WGS) entry which is preliminary data.</text>
</comment>
<evidence type="ECO:0000259" key="20">
    <source>
        <dbReference type="Pfam" id="PF08029"/>
    </source>
</evidence>
<sequence>MRKLKLGLPAGSLQKTTMEMFKKAGFNINVNERSYFPSIDDDEIECTLIRAQEIPKYVQEGVLDVGLTGKDWIAETRAEVVEAAELVYSKQGMRPIKLVLAVPNDSPIKEVKDLEGKIIATELVEATRDYLKSHNVSARVEFSWGATEVKPPKLADAIVELTETGRSLRANNLRILDVIMESTTRVAVNKESWEDQWKRKKIENMITLLKGALLAEEKVGLKMNVCKENLEKVLNLLPALRKPTISHLHESDWVAIETVIDEKKVRELVHQLKEAGAEGIIEYSLNKIIP</sequence>
<evidence type="ECO:0000313" key="21">
    <source>
        <dbReference type="EMBL" id="RQD75933.1"/>
    </source>
</evidence>
<comment type="similarity">
    <text evidence="5 18">Belongs to the ATP phosphoribosyltransferase family. Long subfamily.</text>
</comment>
<comment type="pathway">
    <text evidence="4 18">Amino-acid biosynthesis; L-histidine biosynthesis; L-histidine from 5-phospho-alpha-D-ribose 1-diphosphate: step 1/9.</text>
</comment>
<dbReference type="HAMAP" id="MF_00079">
    <property type="entry name" value="HisG_Long"/>
    <property type="match status" value="1"/>
</dbReference>
<evidence type="ECO:0000256" key="16">
    <source>
        <dbReference type="ARBA" id="ARBA00023102"/>
    </source>
</evidence>
<comment type="catalytic activity">
    <reaction evidence="1 18">
        <text>1-(5-phospho-beta-D-ribosyl)-ATP + diphosphate = 5-phospho-alpha-D-ribose 1-diphosphate + ATP</text>
        <dbReference type="Rhea" id="RHEA:18473"/>
        <dbReference type="ChEBI" id="CHEBI:30616"/>
        <dbReference type="ChEBI" id="CHEBI:33019"/>
        <dbReference type="ChEBI" id="CHEBI:58017"/>
        <dbReference type="ChEBI" id="CHEBI:73183"/>
        <dbReference type="EC" id="2.4.2.17"/>
    </reaction>
</comment>
<evidence type="ECO:0000256" key="4">
    <source>
        <dbReference type="ARBA" id="ARBA00004667"/>
    </source>
</evidence>
<dbReference type="Pfam" id="PF01634">
    <property type="entry name" value="HisG"/>
    <property type="match status" value="1"/>
</dbReference>
<comment type="subcellular location">
    <subcellularLocation>
        <location evidence="3 18">Cytoplasm</location>
    </subcellularLocation>
</comment>
<dbReference type="InterPro" id="IPR015867">
    <property type="entry name" value="N-reg_PII/ATP_PRibTrfase_C"/>
</dbReference>
<accession>A0A424YEG7</accession>
<dbReference type="NCBIfam" id="TIGR03455">
    <property type="entry name" value="HisG_C-term"/>
    <property type="match status" value="1"/>
</dbReference>
<evidence type="ECO:0000256" key="9">
    <source>
        <dbReference type="ARBA" id="ARBA00022605"/>
    </source>
</evidence>
<dbReference type="Gene3D" id="3.30.70.120">
    <property type="match status" value="1"/>
</dbReference>
<dbReference type="InterPro" id="IPR013115">
    <property type="entry name" value="HisG_C"/>
</dbReference>
<dbReference type="FunFam" id="3.30.70.120:FF:000002">
    <property type="entry name" value="ATP phosphoribosyltransferase"/>
    <property type="match status" value="1"/>
</dbReference>
<reference evidence="21 22" key="1">
    <citation type="submission" date="2018-08" db="EMBL/GenBank/DDBJ databases">
        <title>The metabolism and importance of syntrophic acetate oxidation coupled to methane or sulfide production in haloalkaline environments.</title>
        <authorList>
            <person name="Timmers P.H.A."/>
            <person name="Vavourakis C.D."/>
            <person name="Sorokin D.Y."/>
            <person name="Sinninghe Damste J.S."/>
            <person name="Muyzer G."/>
            <person name="Stams A.J.M."/>
            <person name="Plugge C.M."/>
        </authorList>
    </citation>
    <scope>NUCLEOTIDE SEQUENCE [LARGE SCALE GENOMIC DNA]</scope>
    <source>
        <strain evidence="21">MSAO_Bac1</strain>
    </source>
</reference>
<evidence type="ECO:0000256" key="14">
    <source>
        <dbReference type="ARBA" id="ARBA00022840"/>
    </source>
</evidence>
<evidence type="ECO:0000256" key="7">
    <source>
        <dbReference type="ARBA" id="ARBA00020998"/>
    </source>
</evidence>
<protein>
    <recommendedName>
        <fullName evidence="7 18">ATP phosphoribosyltransferase</fullName>
        <shortName evidence="18">ATP-PRT</shortName>
        <shortName evidence="18">ATP-PRTase</shortName>
        <ecNumber evidence="6 18">2.4.2.17</ecNumber>
    </recommendedName>
</protein>
<dbReference type="PANTHER" id="PTHR21403">
    <property type="entry name" value="ATP PHOSPHORIBOSYLTRANSFERASE ATP-PRTASE"/>
    <property type="match status" value="1"/>
</dbReference>
<evidence type="ECO:0000256" key="13">
    <source>
        <dbReference type="ARBA" id="ARBA00022741"/>
    </source>
</evidence>
<dbReference type="EMBL" id="QZAA01000135">
    <property type="protein sequence ID" value="RQD75933.1"/>
    <property type="molecule type" value="Genomic_DNA"/>
</dbReference>
<dbReference type="UniPathway" id="UPA00031">
    <property type="reaction ID" value="UER00006"/>
</dbReference>
<dbReference type="GO" id="GO:0000287">
    <property type="term" value="F:magnesium ion binding"/>
    <property type="evidence" value="ECO:0007669"/>
    <property type="project" value="UniProtKB-UniRule"/>
</dbReference>
<dbReference type="SUPFAM" id="SSF54913">
    <property type="entry name" value="GlnB-like"/>
    <property type="match status" value="1"/>
</dbReference>
<dbReference type="GO" id="GO:0005524">
    <property type="term" value="F:ATP binding"/>
    <property type="evidence" value="ECO:0007669"/>
    <property type="project" value="UniProtKB-KW"/>
</dbReference>
<name>A0A424YEG7_9FIRM</name>
<dbReference type="Gene3D" id="3.40.190.10">
    <property type="entry name" value="Periplasmic binding protein-like II"/>
    <property type="match status" value="2"/>
</dbReference>
<comment type="activity regulation">
    <text evidence="18">Feedback inhibited by histidine.</text>
</comment>
<organism evidence="21 22">
    <name type="scientific">Candidatus Syntrophonatronum acetioxidans</name>
    <dbReference type="NCBI Taxonomy" id="1795816"/>
    <lineage>
        <taxon>Bacteria</taxon>
        <taxon>Bacillati</taxon>
        <taxon>Bacillota</taxon>
        <taxon>Clostridia</taxon>
        <taxon>Eubacteriales</taxon>
        <taxon>Syntrophomonadaceae</taxon>
        <taxon>Candidatus Syntrophonatronum</taxon>
    </lineage>
</organism>
<evidence type="ECO:0000256" key="10">
    <source>
        <dbReference type="ARBA" id="ARBA00022676"/>
    </source>
</evidence>
<evidence type="ECO:0000256" key="5">
    <source>
        <dbReference type="ARBA" id="ARBA00007955"/>
    </source>
</evidence>
<evidence type="ECO:0000256" key="2">
    <source>
        <dbReference type="ARBA" id="ARBA00001946"/>
    </source>
</evidence>
<dbReference type="InterPro" id="IPR013820">
    <property type="entry name" value="ATP_PRibTrfase_cat"/>
</dbReference>
<keyword evidence="9 18" id="KW-0028">Amino-acid biosynthesis</keyword>
<keyword evidence="10 18" id="KW-0328">Glycosyltransferase</keyword>
<dbReference type="NCBIfam" id="TIGR00070">
    <property type="entry name" value="hisG"/>
    <property type="match status" value="1"/>
</dbReference>
<keyword evidence="8 18" id="KW-0963">Cytoplasm</keyword>
<dbReference type="GO" id="GO:0000105">
    <property type="term" value="P:L-histidine biosynthetic process"/>
    <property type="evidence" value="ECO:0007669"/>
    <property type="project" value="UniProtKB-UniRule"/>
</dbReference>
<dbReference type="Pfam" id="PF08029">
    <property type="entry name" value="HisG_C"/>
    <property type="match status" value="1"/>
</dbReference>
<keyword evidence="14 18" id="KW-0067">ATP-binding</keyword>
<keyword evidence="11 18" id="KW-0808">Transferase</keyword>
<dbReference type="GO" id="GO:0005737">
    <property type="term" value="C:cytoplasm"/>
    <property type="evidence" value="ECO:0007669"/>
    <property type="project" value="UniProtKB-SubCell"/>
</dbReference>
<dbReference type="Proteomes" id="UP000285138">
    <property type="component" value="Unassembled WGS sequence"/>
</dbReference>
<comment type="cofactor">
    <cofactor evidence="2 18">
        <name>Mg(2+)</name>
        <dbReference type="ChEBI" id="CHEBI:18420"/>
    </cofactor>
</comment>
<keyword evidence="16 18" id="KW-0368">Histidine biosynthesis</keyword>
<dbReference type="InterPro" id="IPR011322">
    <property type="entry name" value="N-reg_PII-like_a/b"/>
</dbReference>
<dbReference type="GO" id="GO:0003879">
    <property type="term" value="F:ATP phosphoribosyltransferase activity"/>
    <property type="evidence" value="ECO:0007669"/>
    <property type="project" value="UniProtKB-UniRule"/>
</dbReference>
<dbReference type="InterPro" id="IPR020621">
    <property type="entry name" value="ATP-PRT_HisG_long"/>
</dbReference>
<evidence type="ECO:0000313" key="22">
    <source>
        <dbReference type="Proteomes" id="UP000285138"/>
    </source>
</evidence>
<feature type="domain" description="ATP phosphoribosyltransferase catalytic" evidence="19">
    <location>
        <begin position="50"/>
        <end position="210"/>
    </location>
</feature>
<evidence type="ECO:0000256" key="11">
    <source>
        <dbReference type="ARBA" id="ARBA00022679"/>
    </source>
</evidence>
<dbReference type="EC" id="2.4.2.17" evidence="6 18"/>
<evidence type="ECO:0000256" key="18">
    <source>
        <dbReference type="HAMAP-Rule" id="MF_00079"/>
    </source>
</evidence>
<dbReference type="CDD" id="cd13593">
    <property type="entry name" value="PBP2_HisGL3"/>
    <property type="match status" value="1"/>
</dbReference>
<gene>
    <name evidence="18" type="primary">hisG</name>
    <name evidence="21" type="ORF">D5R97_05335</name>
</gene>
<dbReference type="InterPro" id="IPR001348">
    <property type="entry name" value="ATP_PRibTrfase_HisG"/>
</dbReference>
<dbReference type="AlphaFoldDB" id="A0A424YEG7"/>
<evidence type="ECO:0000259" key="19">
    <source>
        <dbReference type="Pfam" id="PF01634"/>
    </source>
</evidence>
<keyword evidence="13 18" id="KW-0547">Nucleotide-binding</keyword>
<keyword evidence="12 18" id="KW-0479">Metal-binding</keyword>
<evidence type="ECO:0000256" key="17">
    <source>
        <dbReference type="ARBA" id="ARBA00024861"/>
    </source>
</evidence>
<evidence type="ECO:0000256" key="8">
    <source>
        <dbReference type="ARBA" id="ARBA00022490"/>
    </source>
</evidence>
<evidence type="ECO:0000256" key="15">
    <source>
        <dbReference type="ARBA" id="ARBA00022842"/>
    </source>
</evidence>
<evidence type="ECO:0000256" key="1">
    <source>
        <dbReference type="ARBA" id="ARBA00000915"/>
    </source>
</evidence>
<evidence type="ECO:0000256" key="6">
    <source>
        <dbReference type="ARBA" id="ARBA00011946"/>
    </source>
</evidence>
<proteinExistence type="inferred from homology"/>
<keyword evidence="15 18" id="KW-0460">Magnesium</keyword>
<evidence type="ECO:0000256" key="3">
    <source>
        <dbReference type="ARBA" id="ARBA00004496"/>
    </source>
</evidence>
<dbReference type="PANTHER" id="PTHR21403:SF10">
    <property type="entry name" value="ATP PHOSPHORIBOSYLTRANSFERASE"/>
    <property type="match status" value="1"/>
</dbReference>